<evidence type="ECO:0008006" key="4">
    <source>
        <dbReference type="Google" id="ProtNLM"/>
    </source>
</evidence>
<reference evidence="2 3" key="1">
    <citation type="submission" date="2017-04" db="EMBL/GenBank/DDBJ databases">
        <authorList>
            <person name="Afonso C.L."/>
            <person name="Miller P.J."/>
            <person name="Scott M.A."/>
            <person name="Spackman E."/>
            <person name="Goraichik I."/>
            <person name="Dimitrov K.M."/>
            <person name="Suarez D.L."/>
            <person name="Swayne D.E."/>
        </authorList>
    </citation>
    <scope>NUCLEOTIDE SEQUENCE [LARGE SCALE GENOMIC DNA]</scope>
    <source>
        <strain evidence="2 3">DSM 23236</strain>
    </source>
</reference>
<dbReference type="Proteomes" id="UP000192761">
    <property type="component" value="Unassembled WGS sequence"/>
</dbReference>
<evidence type="ECO:0000313" key="3">
    <source>
        <dbReference type="Proteomes" id="UP000192761"/>
    </source>
</evidence>
<dbReference type="OrthoDB" id="9177203at2"/>
<gene>
    <name evidence="2" type="ORF">SAMN02745857_00546</name>
</gene>
<protein>
    <recommendedName>
        <fullName evidence="4">Molecular chaperone</fullName>
    </recommendedName>
</protein>
<evidence type="ECO:0000256" key="1">
    <source>
        <dbReference type="SAM" id="MobiDB-lite"/>
    </source>
</evidence>
<keyword evidence="3" id="KW-1185">Reference proteome</keyword>
<organism evidence="2 3">
    <name type="scientific">Andreprevotia lacus DSM 23236</name>
    <dbReference type="NCBI Taxonomy" id="1121001"/>
    <lineage>
        <taxon>Bacteria</taxon>
        <taxon>Pseudomonadati</taxon>
        <taxon>Pseudomonadota</taxon>
        <taxon>Betaproteobacteria</taxon>
        <taxon>Neisseriales</taxon>
        <taxon>Chitinibacteraceae</taxon>
        <taxon>Andreprevotia</taxon>
    </lineage>
</organism>
<name>A0A1W1X3R6_9NEIS</name>
<dbReference type="RefSeq" id="WP_084089004.1">
    <property type="nucleotide sequence ID" value="NZ_FWXD01000002.1"/>
</dbReference>
<proteinExistence type="predicted"/>
<evidence type="ECO:0000313" key="2">
    <source>
        <dbReference type="EMBL" id="SMC18368.1"/>
    </source>
</evidence>
<sequence length="542" mass="60432">MTDLTRLPAATGLTTPPFEDARSAKAWLQLLPLINAPVVHAEFVEAFEALLDSAIAPYETLKILELMREPVHLTQSTLIDRIVGRALPLAPDEEKTWRGVGQLWGLLGRVYARCWRAALEGDEGTAEHKALLAQRSLRYLSLQARESLLVFQPIPTPLWEDLFGYYQLAETHQLSEKPAKDSLMTLSGVATPQQVFIQVLLLSAASPFHFTGRQILWLDERLPMLAQRAPLSELAPSLPGRGSLQVDLAEPGPPRRVEPRLSGPTIRELDTFQLAQALSRRIKLLRQGENPEKLGLGTQFAGSVIEGLLVDVYRTWCEHPSERSVRHRTDRSIEVVFGLTKQAALIGGSEFGPPDDGPSSLKEEDAVRFALFGQRSPAGVKPKVDAPVREPWHVRNESAQGLRLARRATDGTRIALQQLIVVDLDGKFFAAVVRWLQQEDHEGEPWLSIGVRLLPGQPAAAMLRPVELAHSDRRGWNEGMSLPPVTSLKAPQSLLVPVGWFRRGRLVEWWDGEQIRKVRVETLLERGVDYERVHVVPAGQAR</sequence>
<dbReference type="EMBL" id="FWXD01000002">
    <property type="protein sequence ID" value="SMC18368.1"/>
    <property type="molecule type" value="Genomic_DNA"/>
</dbReference>
<dbReference type="STRING" id="1121001.SAMN02745857_00546"/>
<dbReference type="AlphaFoldDB" id="A0A1W1X3R6"/>
<feature type="region of interest" description="Disordered" evidence="1">
    <location>
        <begin position="242"/>
        <end position="261"/>
    </location>
</feature>
<accession>A0A1W1X3R6</accession>